<comment type="similarity">
    <text evidence="3">Belongs to the aldehyde dehydrogenase family.</text>
</comment>
<feature type="active site" evidence="2">
    <location>
        <position position="261"/>
    </location>
</feature>
<feature type="domain" description="Aldehyde dehydrogenase" evidence="4">
    <location>
        <begin position="30"/>
        <end position="479"/>
    </location>
</feature>
<dbReference type="RefSeq" id="XP_035346857.1">
    <property type="nucleotide sequence ID" value="XM_035490964.1"/>
</dbReference>
<dbReference type="InterPro" id="IPR016162">
    <property type="entry name" value="Ald_DH_N"/>
</dbReference>
<dbReference type="InterPro" id="IPR016161">
    <property type="entry name" value="Ald_DH/histidinol_DH"/>
</dbReference>
<dbReference type="SUPFAM" id="SSF53720">
    <property type="entry name" value="ALDH-like"/>
    <property type="match status" value="1"/>
</dbReference>
<dbReference type="InterPro" id="IPR015590">
    <property type="entry name" value="Aldehyde_DH_dom"/>
</dbReference>
<evidence type="ECO:0000256" key="2">
    <source>
        <dbReference type="PROSITE-ProRule" id="PRU10007"/>
    </source>
</evidence>
<dbReference type="InterPro" id="IPR016163">
    <property type="entry name" value="Ald_DH_C"/>
</dbReference>
<dbReference type="PANTHER" id="PTHR43353">
    <property type="entry name" value="SUCCINATE-SEMIALDEHYDE DEHYDROGENASE, MITOCHONDRIAL"/>
    <property type="match status" value="1"/>
</dbReference>
<accession>A0A7H8R4S2</accession>
<dbReference type="Gene3D" id="3.40.605.10">
    <property type="entry name" value="Aldehyde Dehydrogenase, Chain A, domain 1"/>
    <property type="match status" value="1"/>
</dbReference>
<keyword evidence="1 3" id="KW-0560">Oxidoreductase</keyword>
<dbReference type="OrthoDB" id="310895at2759"/>
<evidence type="ECO:0000313" key="5">
    <source>
        <dbReference type="EMBL" id="QKX60681.1"/>
    </source>
</evidence>
<reference evidence="6" key="1">
    <citation type="submission" date="2020-06" db="EMBL/GenBank/DDBJ databases">
        <title>A chromosome-scale genome assembly of Talaromyces rugulosus W13939.</title>
        <authorList>
            <person name="Wang B."/>
            <person name="Guo L."/>
            <person name="Ye K."/>
            <person name="Wang L."/>
        </authorList>
    </citation>
    <scope>NUCLEOTIDE SEQUENCE [LARGE SCALE GENOMIC DNA]</scope>
    <source>
        <strain evidence="6">W13939</strain>
    </source>
</reference>
<protein>
    <recommendedName>
        <fullName evidence="4">Aldehyde dehydrogenase domain-containing protein</fullName>
    </recommendedName>
</protein>
<dbReference type="PANTHER" id="PTHR43353:SF6">
    <property type="entry name" value="CYTOPLASMIC ALDEHYDE DEHYDROGENASE (EUROFUNG)"/>
    <property type="match status" value="1"/>
</dbReference>
<dbReference type="Gene3D" id="3.40.309.10">
    <property type="entry name" value="Aldehyde Dehydrogenase, Chain A, domain 2"/>
    <property type="match status" value="1"/>
</dbReference>
<evidence type="ECO:0000256" key="1">
    <source>
        <dbReference type="ARBA" id="ARBA00023002"/>
    </source>
</evidence>
<keyword evidence="6" id="KW-1185">Reference proteome</keyword>
<dbReference type="EMBL" id="CP055901">
    <property type="protein sequence ID" value="QKX60681.1"/>
    <property type="molecule type" value="Genomic_DNA"/>
</dbReference>
<proteinExistence type="inferred from homology"/>
<organism evidence="5 6">
    <name type="scientific">Talaromyces rugulosus</name>
    <name type="common">Penicillium rugulosum</name>
    <dbReference type="NCBI Taxonomy" id="121627"/>
    <lineage>
        <taxon>Eukaryota</taxon>
        <taxon>Fungi</taxon>
        <taxon>Dikarya</taxon>
        <taxon>Ascomycota</taxon>
        <taxon>Pezizomycotina</taxon>
        <taxon>Eurotiomycetes</taxon>
        <taxon>Eurotiomycetidae</taxon>
        <taxon>Eurotiales</taxon>
        <taxon>Trichocomaceae</taxon>
        <taxon>Talaromyces</taxon>
        <taxon>Talaromyces sect. Islandici</taxon>
    </lineage>
</organism>
<evidence type="ECO:0000256" key="3">
    <source>
        <dbReference type="RuleBase" id="RU003345"/>
    </source>
</evidence>
<dbReference type="PROSITE" id="PS00687">
    <property type="entry name" value="ALDEHYDE_DEHYDR_GLU"/>
    <property type="match status" value="1"/>
</dbReference>
<gene>
    <name evidence="5" type="ORF">TRUGW13939_07827</name>
</gene>
<dbReference type="GeneID" id="55995317"/>
<dbReference type="InterPro" id="IPR029510">
    <property type="entry name" value="Ald_DH_CS_GLU"/>
</dbReference>
<dbReference type="Proteomes" id="UP000509510">
    <property type="component" value="Chromosome IV"/>
</dbReference>
<sequence length="491" mass="52233">MTFIIYNDKLDVVPLWINGEASPLNPKLFFEVVNAQENKTVHYAQGANEADAKAAVDAAAAAFQPWSQTSYSHRRALLLKVADLLEQRAEEIARMQVLETSCAPAFANFLPRLTAPVLREIASQISNCLAGTVCPTETNDTYAFVTKEAVGPVLIISPWNSPTILGTRGIASALAAGCTVVLKGSELCPATYRLIVSVFEDAGLPKGCLNLVQAGRSEAAAVTEAIIAHPELRKVEFIGSAGIGSSIGQVCMKYLKPILMELGGKAPAIITRNANLSKAAQLCAFGAFTHHGQICMSTERIIVVKAVADEFTRLLKEAVEKEFSGGVGSAVTKASSDKVHNLLEGARKNGAKFLVGDNSYTGPHKAGLQPTIVTDLSYDDPLRDTESFGPSATLYVVEDEVEALRLANDTKSGLVASIWTDDAMQGLDMSKGLQFGSVHINSTTINDGPTSAITGTKGSGWGSNSGSFGINEFLVHKTVTLRKSEAPIEFK</sequence>
<dbReference type="KEGG" id="trg:TRUGW13939_07827"/>
<evidence type="ECO:0000313" key="6">
    <source>
        <dbReference type="Proteomes" id="UP000509510"/>
    </source>
</evidence>
<dbReference type="InterPro" id="IPR050740">
    <property type="entry name" value="Aldehyde_DH_Superfamily"/>
</dbReference>
<dbReference type="Pfam" id="PF00171">
    <property type="entry name" value="Aldedh"/>
    <property type="match status" value="1"/>
</dbReference>
<dbReference type="GO" id="GO:0004777">
    <property type="term" value="F:succinate-semialdehyde dehydrogenase (NAD+) activity"/>
    <property type="evidence" value="ECO:0007669"/>
    <property type="project" value="TreeGrafter"/>
</dbReference>
<dbReference type="AlphaFoldDB" id="A0A7H8R4S2"/>
<evidence type="ECO:0000259" key="4">
    <source>
        <dbReference type="Pfam" id="PF00171"/>
    </source>
</evidence>
<name>A0A7H8R4S2_TALRU</name>
<dbReference type="GO" id="GO:0009450">
    <property type="term" value="P:gamma-aminobutyric acid catabolic process"/>
    <property type="evidence" value="ECO:0007669"/>
    <property type="project" value="TreeGrafter"/>
</dbReference>